<feature type="region of interest" description="Disordered" evidence="1">
    <location>
        <begin position="91"/>
        <end position="125"/>
    </location>
</feature>
<proteinExistence type="predicted"/>
<feature type="region of interest" description="Disordered" evidence="1">
    <location>
        <begin position="291"/>
        <end position="311"/>
    </location>
</feature>
<accession>A0A4V5P5V6</accession>
<dbReference type="AlphaFoldDB" id="A0A4V5P5V6"/>
<comment type="caution">
    <text evidence="2">The sequence shown here is derived from an EMBL/GenBank/DDBJ whole genome shotgun (WGS) entry which is preliminary data.</text>
</comment>
<feature type="region of interest" description="Disordered" evidence="1">
    <location>
        <begin position="615"/>
        <end position="647"/>
    </location>
</feature>
<reference evidence="3" key="1">
    <citation type="journal article" date="2019" name="IScience">
        <title>Narwhal Genome Reveals Long-Term Low Genetic Diversity despite Current Large Abundance Size.</title>
        <authorList>
            <person name="Westbury M.V."/>
            <person name="Petersen B."/>
            <person name="Garde E."/>
            <person name="Heide-Jorgensen M.P."/>
            <person name="Lorenzen E.D."/>
        </authorList>
    </citation>
    <scope>NUCLEOTIDE SEQUENCE [LARGE SCALE GENOMIC DNA]</scope>
</reference>
<feature type="region of interest" description="Disordered" evidence="1">
    <location>
        <begin position="833"/>
        <end position="887"/>
    </location>
</feature>
<feature type="compositionally biased region" description="Basic and acidic residues" evidence="1">
    <location>
        <begin position="101"/>
        <end position="120"/>
    </location>
</feature>
<name>A0A4V5P5V6_MONMO</name>
<evidence type="ECO:0000313" key="2">
    <source>
        <dbReference type="EMBL" id="TKC34890.1"/>
    </source>
</evidence>
<protein>
    <submittedName>
        <fullName evidence="2">Uncharacterized protein</fullName>
    </submittedName>
</protein>
<dbReference type="Proteomes" id="UP000308365">
    <property type="component" value="Unassembled WGS sequence"/>
</dbReference>
<feature type="compositionally biased region" description="Polar residues" evidence="1">
    <location>
        <begin position="872"/>
        <end position="887"/>
    </location>
</feature>
<evidence type="ECO:0000313" key="3">
    <source>
        <dbReference type="Proteomes" id="UP000308365"/>
    </source>
</evidence>
<organism evidence="2 3">
    <name type="scientific">Monodon monoceros</name>
    <name type="common">Narwhal</name>
    <name type="synonym">Ceratodon monodon</name>
    <dbReference type="NCBI Taxonomy" id="40151"/>
    <lineage>
        <taxon>Eukaryota</taxon>
        <taxon>Metazoa</taxon>
        <taxon>Chordata</taxon>
        <taxon>Craniata</taxon>
        <taxon>Vertebrata</taxon>
        <taxon>Euteleostomi</taxon>
        <taxon>Mammalia</taxon>
        <taxon>Eutheria</taxon>
        <taxon>Laurasiatheria</taxon>
        <taxon>Artiodactyla</taxon>
        <taxon>Whippomorpha</taxon>
        <taxon>Cetacea</taxon>
        <taxon>Odontoceti</taxon>
        <taxon>Monodontidae</taxon>
        <taxon>Monodon</taxon>
    </lineage>
</organism>
<gene>
    <name evidence="2" type="ORF">EI555_017092</name>
</gene>
<feature type="compositionally biased region" description="Polar residues" evidence="1">
    <location>
        <begin position="628"/>
        <end position="640"/>
    </location>
</feature>
<feature type="compositionally biased region" description="Low complexity" evidence="1">
    <location>
        <begin position="615"/>
        <end position="627"/>
    </location>
</feature>
<evidence type="ECO:0000256" key="1">
    <source>
        <dbReference type="SAM" id="MobiDB-lite"/>
    </source>
</evidence>
<dbReference type="EMBL" id="RWIC01001682">
    <property type="protein sequence ID" value="TKC34890.1"/>
    <property type="molecule type" value="Genomic_DNA"/>
</dbReference>
<sequence>MAGSGVDVLLPHRHRLDPPRVRSGKRAEELMKALARNIYKSEPQPANQACQKNIKGLEKEVKGDTSEALLHQTGTLGKSKENGDVHISVSMNRKQKSPFLPKDKKQPPSDSRIIREKENDDPPSSISYQLEKVLPVVMFNDCEESLSGKITLQNFPNTLVAFKPAKGKIITEVKNGAINVQVEIKNRFFCKTGIQFPTKKRCSKCHQHYSVRYFQRCYTSRSCRSKFKNTSIELKPEAPSKSEGKIARTESPSLKVSIVGKGIKVKYMSKKQNILINITHPKRSRKIAKYRNTSSNHKTKECSKSPAQSNIRHPEKWQLENKHQSSDCFHVSPPVVFAVQKEENFGTIVVSLCSSPEKKKKEPDTPPSVLDDCEVESAIFQQKNFIISKNTPKKKHFSEAEMLLKNSLPTSRDTLKTTSLSNTGLSKMPFEDPKDVNRERKIIFDKPENITSDSYIQHSTEGINYLPGTITGIFPVQDGKDSEFCSSSSLSVQLVGEKASNIYCKGSKIPPADCYENPNSLSFPSIQNALKSSTSFRPSHWATRYSEPKETPGDTFSFNHCAEFLKDYEEGLTDITERDFNKTTLHSDSHTKVQRLLEMKSTQCATLSPAFSGSLSAGSPLNSSSHSTAEWGQTESQASHPDTEVLSKTKTPVMTLITDELDQRLIIQSDKEGMVYSNYPMGMKKPKESPSSLENVEKDKFQIIMPVVKNACYRDFEDLSNKTHDEVCFQKNFPDSAELNCAVCATDNLFLTEKKLTSDADQYGNQDEKSLGLTSFKQEPAECQRIASTKPNSEENKNDPKETYYHQVDMLFSPQKQKALKDWNLEINSHQKLSQEMAPKGTRASDGSQEEAVDQWARRREQFRDGKRCSSAGRSSFASNITEGSSE</sequence>
<feature type="compositionally biased region" description="Basic and acidic residues" evidence="1">
    <location>
        <begin position="856"/>
        <end position="868"/>
    </location>
</feature>